<evidence type="ECO:0008006" key="4">
    <source>
        <dbReference type="Google" id="ProtNLM"/>
    </source>
</evidence>
<reference evidence="2 3" key="1">
    <citation type="submission" date="2018-07" db="EMBL/GenBank/DDBJ databases">
        <title>Dyella solisilvae sp. nov., isolated from the pine and broad-leaved mixed forest soil.</title>
        <authorList>
            <person name="Gao Z."/>
            <person name="Qiu L."/>
        </authorList>
    </citation>
    <scope>NUCLEOTIDE SEQUENCE [LARGE SCALE GENOMIC DNA]</scope>
    <source>
        <strain evidence="2 3">DHG54</strain>
    </source>
</reference>
<organism evidence="2 3">
    <name type="scientific">Dyella solisilvae</name>
    <dbReference type="NCBI Taxonomy" id="1920168"/>
    <lineage>
        <taxon>Bacteria</taxon>
        <taxon>Pseudomonadati</taxon>
        <taxon>Pseudomonadota</taxon>
        <taxon>Gammaproteobacteria</taxon>
        <taxon>Lysobacterales</taxon>
        <taxon>Rhodanobacteraceae</taxon>
        <taxon>Dyella</taxon>
    </lineage>
</organism>
<dbReference type="Proteomes" id="UP000254711">
    <property type="component" value="Unassembled WGS sequence"/>
</dbReference>
<accession>A0A370K6T6</accession>
<dbReference type="RefSeq" id="WP_114824458.1">
    <property type="nucleotide sequence ID" value="NZ_QQSY01000002.1"/>
</dbReference>
<dbReference type="EMBL" id="QQSY01000002">
    <property type="protein sequence ID" value="RDI98361.1"/>
    <property type="molecule type" value="Genomic_DNA"/>
</dbReference>
<feature type="chain" id="PRO_5016563209" description="Porin" evidence="1">
    <location>
        <begin position="26"/>
        <end position="508"/>
    </location>
</feature>
<sequence>MISRKMLSFALLLALAPLSEAMASAESVDTAVAIAPSADLGAATPAAPTAASADCSRGFLSRFVAAYREDAQPADSNAPAPARRAMDAPFSSPPFPNSEWQLGGVDTPIGVPNTNSPGPLERAMGCNRLGRWMQDNRIDVYGWFNPSANLSTSEHTNYPLSYATRPNRVEFDQFLFRIQRVPDTVQTDHIDWGFHFDDLYGYDYHYTTMKGVTSDQLLDNPRPNSALNGKVYGNDPMIAFVSLYIPWVAQGMVITAGRYLSLPDIEAQFSPENYLLTHSILYTVDAYTNMGIITSTKLNDQWTLQLGVHGGDDSAIWDSTSRLTGQACVRWVSKSNNDMLYPCVESYNNDRQTYNNLQEFVMTWGHRFTPDVHMLTEAYYLYVKDQALVTGPGQSQAPTGKPGYPLGQAPDFPLGNNPAYGIVNYFNIQLSPKAYVSIRNEFYKDQDGQRTGFATRYSSHTVGMTYWVSPDLEVRPELRYEYAYDFPAYDGGLKNHQATALIDAILHY</sequence>
<proteinExistence type="predicted"/>
<gene>
    <name evidence="2" type="ORF">DVT68_07390</name>
</gene>
<dbReference type="AlphaFoldDB" id="A0A370K6T6"/>
<name>A0A370K6T6_9GAMM</name>
<dbReference type="OrthoDB" id="7486782at2"/>
<feature type="signal peptide" evidence="1">
    <location>
        <begin position="1"/>
        <end position="25"/>
    </location>
</feature>
<dbReference type="Pfam" id="PF07642">
    <property type="entry name" value="BBP2"/>
    <property type="match status" value="1"/>
</dbReference>
<evidence type="ECO:0000313" key="3">
    <source>
        <dbReference type="Proteomes" id="UP000254711"/>
    </source>
</evidence>
<dbReference type="InterPro" id="IPR011486">
    <property type="entry name" value="BBP2"/>
</dbReference>
<protein>
    <recommendedName>
        <fullName evidence="4">Porin</fullName>
    </recommendedName>
</protein>
<evidence type="ECO:0000256" key="1">
    <source>
        <dbReference type="SAM" id="SignalP"/>
    </source>
</evidence>
<keyword evidence="3" id="KW-1185">Reference proteome</keyword>
<keyword evidence="1" id="KW-0732">Signal</keyword>
<comment type="caution">
    <text evidence="2">The sequence shown here is derived from an EMBL/GenBank/DDBJ whole genome shotgun (WGS) entry which is preliminary data.</text>
</comment>
<evidence type="ECO:0000313" key="2">
    <source>
        <dbReference type="EMBL" id="RDI98361.1"/>
    </source>
</evidence>